<dbReference type="Pfam" id="PF13975">
    <property type="entry name" value="gag-asp_proteas"/>
    <property type="match status" value="1"/>
</dbReference>
<dbReference type="NCBIfam" id="TIGR02281">
    <property type="entry name" value="clan_AA_DTGA"/>
    <property type="match status" value="1"/>
</dbReference>
<evidence type="ECO:0000313" key="2">
    <source>
        <dbReference type="EMBL" id="MBP0481012.1"/>
    </source>
</evidence>
<dbReference type="InterPro" id="IPR034122">
    <property type="entry name" value="Retropepsin-like_bacterial"/>
</dbReference>
<dbReference type="CDD" id="cd05483">
    <property type="entry name" value="retropepsin_like_bacteria"/>
    <property type="match status" value="1"/>
</dbReference>
<protein>
    <submittedName>
        <fullName evidence="2">TIGR02281 family clan AA aspartic protease</fullName>
        <ecNumber evidence="2">3.4.23.-</ecNumber>
    </submittedName>
</protein>
<evidence type="ECO:0000313" key="3">
    <source>
        <dbReference type="Proteomes" id="UP000675940"/>
    </source>
</evidence>
<proteinExistence type="predicted"/>
<reference evidence="2" key="1">
    <citation type="submission" date="2021-03" db="EMBL/GenBank/DDBJ databases">
        <title>Sagittula salina sp. nov. strain M10.9X isolated from the marine waste.</title>
        <authorList>
            <person name="Satari L."/>
            <person name="Molina-Menor E."/>
            <person name="Vidal-Verdu A."/>
            <person name="Pascual J."/>
            <person name="Pereto J."/>
            <person name="Porcar M."/>
        </authorList>
    </citation>
    <scope>NUCLEOTIDE SEQUENCE</scope>
    <source>
        <strain evidence="2">M10.9X</strain>
    </source>
</reference>
<feature type="transmembrane region" description="Helical" evidence="1">
    <location>
        <begin position="6"/>
        <end position="25"/>
    </location>
</feature>
<dbReference type="Proteomes" id="UP000675940">
    <property type="component" value="Unassembled WGS sequence"/>
</dbReference>
<name>A0A940MLP6_9RHOB</name>
<dbReference type="EMBL" id="JAGISH010000001">
    <property type="protein sequence ID" value="MBP0481012.1"/>
    <property type="molecule type" value="Genomic_DNA"/>
</dbReference>
<organism evidence="2 3">
    <name type="scientific">Sagittula salina</name>
    <dbReference type="NCBI Taxonomy" id="2820268"/>
    <lineage>
        <taxon>Bacteria</taxon>
        <taxon>Pseudomonadati</taxon>
        <taxon>Pseudomonadota</taxon>
        <taxon>Alphaproteobacteria</taxon>
        <taxon>Rhodobacterales</taxon>
        <taxon>Roseobacteraceae</taxon>
        <taxon>Sagittula</taxon>
    </lineage>
</organism>
<dbReference type="GO" id="GO:0006508">
    <property type="term" value="P:proteolysis"/>
    <property type="evidence" value="ECO:0007669"/>
    <property type="project" value="UniProtKB-KW"/>
</dbReference>
<dbReference type="RefSeq" id="WP_209358430.1">
    <property type="nucleotide sequence ID" value="NZ_JAGISH010000001.1"/>
</dbReference>
<keyword evidence="1" id="KW-0472">Membrane</keyword>
<keyword evidence="2" id="KW-0378">Hydrolase</keyword>
<dbReference type="InterPro" id="IPR021109">
    <property type="entry name" value="Peptidase_aspartic_dom_sf"/>
</dbReference>
<sequence length="193" mass="21215">MFSDHFGQVIVLALIALVIGVRAWSAYRPRPGRFVQALTGWALLFAGALAVAGFWQDYRAGLTDRRLMVVDDGRVQIPRGIDGHYSVTLEVNGAPVRFVIDTGATGMVLTRRDAETVGLLPGDLEFWDRAHTANGAVRTAPVTLDTVSLGPFLDRHVKAYVNDGEMAGSLLGMDYLDRFDRLEISRGKLTLER</sequence>
<keyword evidence="1" id="KW-0812">Transmembrane</keyword>
<dbReference type="GO" id="GO:0008233">
    <property type="term" value="F:peptidase activity"/>
    <property type="evidence" value="ECO:0007669"/>
    <property type="project" value="UniProtKB-KW"/>
</dbReference>
<dbReference type="AlphaFoldDB" id="A0A940MLP6"/>
<evidence type="ECO:0000256" key="1">
    <source>
        <dbReference type="SAM" id="Phobius"/>
    </source>
</evidence>
<comment type="caution">
    <text evidence="2">The sequence shown here is derived from an EMBL/GenBank/DDBJ whole genome shotgun (WGS) entry which is preliminary data.</text>
</comment>
<keyword evidence="2" id="KW-0645">Protease</keyword>
<dbReference type="Gene3D" id="2.40.70.10">
    <property type="entry name" value="Acid Proteases"/>
    <property type="match status" value="1"/>
</dbReference>
<feature type="transmembrane region" description="Helical" evidence="1">
    <location>
        <begin position="37"/>
        <end position="55"/>
    </location>
</feature>
<accession>A0A940MLP6</accession>
<gene>
    <name evidence="2" type="ORF">J5474_00700</name>
</gene>
<dbReference type="SUPFAM" id="SSF50630">
    <property type="entry name" value="Acid proteases"/>
    <property type="match status" value="1"/>
</dbReference>
<keyword evidence="3" id="KW-1185">Reference proteome</keyword>
<dbReference type="InterPro" id="IPR011969">
    <property type="entry name" value="Clan_AA_Asp_peptidase_C"/>
</dbReference>
<dbReference type="EC" id="3.4.23.-" evidence="2"/>
<keyword evidence="1" id="KW-1133">Transmembrane helix</keyword>